<accession>A0A8C0W0T4</accession>
<dbReference type="AlphaFoldDB" id="A0A8C0W0T4"/>
<keyword evidence="5" id="KW-0963">Cytoplasm</keyword>
<evidence type="ECO:0000313" key="20">
    <source>
        <dbReference type="Ensembl" id="ENSCCNP00000002119.1"/>
    </source>
</evidence>
<reference evidence="20" key="1">
    <citation type="submission" date="2023-09" db="UniProtKB">
        <authorList>
            <consortium name="Ensembl"/>
        </authorList>
    </citation>
    <scope>IDENTIFICATION</scope>
</reference>
<evidence type="ECO:0000256" key="16">
    <source>
        <dbReference type="SAM" id="Coils"/>
    </source>
</evidence>
<feature type="signal peptide" evidence="18">
    <location>
        <begin position="1"/>
        <end position="23"/>
    </location>
</feature>
<evidence type="ECO:0000256" key="9">
    <source>
        <dbReference type="ARBA" id="ARBA00022737"/>
    </source>
</evidence>
<evidence type="ECO:0000256" key="17">
    <source>
        <dbReference type="SAM" id="MobiDB-lite"/>
    </source>
</evidence>
<dbReference type="Pfam" id="PF10516">
    <property type="entry name" value="SHNi-TPR"/>
    <property type="match status" value="1"/>
</dbReference>
<dbReference type="SMART" id="SM00028">
    <property type="entry name" value="TPR"/>
    <property type="match status" value="3"/>
</dbReference>
<evidence type="ECO:0000256" key="3">
    <source>
        <dbReference type="ARBA" id="ARBA00008402"/>
    </source>
</evidence>
<evidence type="ECO:0000256" key="10">
    <source>
        <dbReference type="ARBA" id="ARBA00022803"/>
    </source>
</evidence>
<feature type="repeat" description="TPR" evidence="15">
    <location>
        <begin position="43"/>
        <end position="76"/>
    </location>
</feature>
<evidence type="ECO:0000256" key="7">
    <source>
        <dbReference type="ARBA" id="ARBA00022553"/>
    </source>
</evidence>
<evidence type="ECO:0000256" key="6">
    <source>
        <dbReference type="ARBA" id="ARBA00022499"/>
    </source>
</evidence>
<keyword evidence="12" id="KW-0007">Acetylation</keyword>
<keyword evidence="11" id="KW-0832">Ubl conjugation</keyword>
<dbReference type="GO" id="GO:0005737">
    <property type="term" value="C:cytoplasm"/>
    <property type="evidence" value="ECO:0007669"/>
    <property type="project" value="UniProtKB-SubCell"/>
</dbReference>
<evidence type="ECO:0000256" key="4">
    <source>
        <dbReference type="ARBA" id="ARBA00021576"/>
    </source>
</evidence>
<feature type="region of interest" description="Disordered" evidence="17">
    <location>
        <begin position="88"/>
        <end position="141"/>
    </location>
</feature>
<keyword evidence="8" id="KW-0235">DNA replication</keyword>
<protein>
    <recommendedName>
        <fullName evidence="4">Nuclear autoantigenic sperm protein</fullName>
    </recommendedName>
</protein>
<feature type="domain" description="Tetratricopeptide SHNi-TPR" evidence="19">
    <location>
        <begin position="171"/>
        <end position="203"/>
    </location>
</feature>
<comment type="subcellular location">
    <subcellularLocation>
        <location evidence="2">Cytoplasm</location>
    </subcellularLocation>
    <subcellularLocation>
        <location evidence="1">Nucleus</location>
    </subcellularLocation>
</comment>
<feature type="compositionally biased region" description="Acidic residues" evidence="17">
    <location>
        <begin position="89"/>
        <end position="119"/>
    </location>
</feature>
<dbReference type="InterPro" id="IPR051730">
    <property type="entry name" value="NASP-like"/>
</dbReference>
<keyword evidence="14" id="KW-0539">Nucleus</keyword>
<evidence type="ECO:0000256" key="1">
    <source>
        <dbReference type="ARBA" id="ARBA00004123"/>
    </source>
</evidence>
<feature type="region of interest" description="Disordered" evidence="17">
    <location>
        <begin position="303"/>
        <end position="409"/>
    </location>
</feature>
<dbReference type="Pfam" id="PF13181">
    <property type="entry name" value="TPR_8"/>
    <property type="match status" value="1"/>
</dbReference>
<proteinExistence type="inferred from homology"/>
<feature type="coiled-coil region" evidence="16">
    <location>
        <begin position="229"/>
        <end position="284"/>
    </location>
</feature>
<dbReference type="GO" id="GO:0005654">
    <property type="term" value="C:nucleoplasm"/>
    <property type="evidence" value="ECO:0007669"/>
    <property type="project" value="TreeGrafter"/>
</dbReference>
<dbReference type="PANTHER" id="PTHR15081:SF1">
    <property type="entry name" value="NUCLEAR AUTOANTIGENIC SPERM PROTEIN"/>
    <property type="match status" value="1"/>
</dbReference>
<gene>
    <name evidence="20" type="primary">Nasp</name>
</gene>
<keyword evidence="13 16" id="KW-0175">Coiled coil</keyword>
<dbReference type="PANTHER" id="PTHR15081">
    <property type="entry name" value="NUCLEAR AUTOANTIGENIC SPERM PROTEIN NASP -RELATED"/>
    <property type="match status" value="1"/>
</dbReference>
<keyword evidence="6" id="KW-1017">Isopeptide bond</keyword>
<evidence type="ECO:0000256" key="2">
    <source>
        <dbReference type="ARBA" id="ARBA00004496"/>
    </source>
</evidence>
<dbReference type="FunFam" id="1.25.40.10:FF:000087">
    <property type="entry name" value="Nuclear autoantigenic sperm protein (Histone-binding)"/>
    <property type="match status" value="1"/>
</dbReference>
<evidence type="ECO:0000256" key="12">
    <source>
        <dbReference type="ARBA" id="ARBA00022990"/>
    </source>
</evidence>
<feature type="repeat" description="TPR" evidence="15">
    <location>
        <begin position="167"/>
        <end position="200"/>
    </location>
</feature>
<evidence type="ECO:0000256" key="13">
    <source>
        <dbReference type="ARBA" id="ARBA00023054"/>
    </source>
</evidence>
<dbReference type="GO" id="GO:0034080">
    <property type="term" value="P:CENP-A containing chromatin assembly"/>
    <property type="evidence" value="ECO:0007669"/>
    <property type="project" value="TreeGrafter"/>
</dbReference>
<comment type="similarity">
    <text evidence="3">Belongs to the NASP family.</text>
</comment>
<dbReference type="InterPro" id="IPR019734">
    <property type="entry name" value="TPR_rpt"/>
</dbReference>
<feature type="chain" id="PRO_5034280430" description="Nuclear autoantigenic sperm protein" evidence="18">
    <location>
        <begin position="24"/>
        <end position="409"/>
    </location>
</feature>
<sequence>FSGLKVVSIFTFFLFIFHYRIEDAPAPSTSTDRVESLDVDSEAKKLLGLGQKHLVMGDIPAAVNAFQEAASLLMENGVLGNALEGVHVEEEEGEKTEDESVVENNDNIEEIEGSEEEDKENDKAEEIPNESVLDNKSLQENEEEEIGNLELAWDMLDLTKEAQLYAAQAHLKLGEVSVESENYIQAVEEFQACLNLQEQYLEAHDRLLAETHYQLGLAYGYNSQYDEAVAQFSKSIEVIEKRMAVLNEQMKDTGGSFSEYEKEIEELKELLPEIREKIEDAKESQRSGNVAELALKATLVESSTSGFTPSGGGSSVSMIASRKPTDGASSSNCVTDISHLVRKKRKPEEESPRKDDAKKAKQEPEVNGGSGDAVPSGNEVSENMEEEAENQAESRAAVEAGATVESTAC</sequence>
<dbReference type="PROSITE" id="PS50005">
    <property type="entry name" value="TPR"/>
    <property type="match status" value="3"/>
</dbReference>
<keyword evidence="10 15" id="KW-0802">TPR repeat</keyword>
<dbReference type="Gene3D" id="1.25.40.10">
    <property type="entry name" value="Tetratricopeptide repeat domain"/>
    <property type="match status" value="1"/>
</dbReference>
<keyword evidence="18" id="KW-0732">Signal</keyword>
<keyword evidence="7" id="KW-0597">Phosphoprotein</keyword>
<dbReference type="GO" id="GO:0006335">
    <property type="term" value="P:DNA replication-dependent chromatin assembly"/>
    <property type="evidence" value="ECO:0007669"/>
    <property type="project" value="TreeGrafter"/>
</dbReference>
<evidence type="ECO:0000256" key="5">
    <source>
        <dbReference type="ARBA" id="ARBA00022490"/>
    </source>
</evidence>
<evidence type="ECO:0000259" key="19">
    <source>
        <dbReference type="Pfam" id="PF10516"/>
    </source>
</evidence>
<evidence type="ECO:0000256" key="8">
    <source>
        <dbReference type="ARBA" id="ARBA00022705"/>
    </source>
</evidence>
<dbReference type="GO" id="GO:0006260">
    <property type="term" value="P:DNA replication"/>
    <property type="evidence" value="ECO:0007669"/>
    <property type="project" value="UniProtKB-KW"/>
</dbReference>
<evidence type="ECO:0000256" key="15">
    <source>
        <dbReference type="PROSITE-ProRule" id="PRU00339"/>
    </source>
</evidence>
<feature type="repeat" description="TPR" evidence="15">
    <location>
        <begin position="209"/>
        <end position="242"/>
    </location>
</feature>
<name>A0A8C0W0T4_CASCN</name>
<feature type="compositionally biased region" description="Basic and acidic residues" evidence="17">
    <location>
        <begin position="346"/>
        <end position="364"/>
    </location>
</feature>
<organism evidence="20">
    <name type="scientific">Castor canadensis</name>
    <name type="common">American beaver</name>
    <dbReference type="NCBI Taxonomy" id="51338"/>
    <lineage>
        <taxon>Eukaryota</taxon>
        <taxon>Metazoa</taxon>
        <taxon>Chordata</taxon>
        <taxon>Craniata</taxon>
        <taxon>Vertebrata</taxon>
        <taxon>Euteleostomi</taxon>
        <taxon>Mammalia</taxon>
        <taxon>Eutheria</taxon>
        <taxon>Euarchontoglires</taxon>
        <taxon>Glires</taxon>
        <taxon>Rodentia</taxon>
        <taxon>Castorimorpha</taxon>
        <taxon>Castoridae</taxon>
        <taxon>Castor</taxon>
    </lineage>
</organism>
<dbReference type="InterPro" id="IPR011990">
    <property type="entry name" value="TPR-like_helical_dom_sf"/>
</dbReference>
<dbReference type="SUPFAM" id="SSF48452">
    <property type="entry name" value="TPR-like"/>
    <property type="match status" value="1"/>
</dbReference>
<evidence type="ECO:0000256" key="18">
    <source>
        <dbReference type="SAM" id="SignalP"/>
    </source>
</evidence>
<evidence type="ECO:0000256" key="11">
    <source>
        <dbReference type="ARBA" id="ARBA00022843"/>
    </source>
</evidence>
<dbReference type="GO" id="GO:0042393">
    <property type="term" value="F:histone binding"/>
    <property type="evidence" value="ECO:0007669"/>
    <property type="project" value="TreeGrafter"/>
</dbReference>
<evidence type="ECO:0000256" key="14">
    <source>
        <dbReference type="ARBA" id="ARBA00023242"/>
    </source>
</evidence>
<dbReference type="Ensembl" id="ENSCCNT00000002825.1">
    <property type="protein sequence ID" value="ENSCCNP00000002119.1"/>
    <property type="gene ID" value="ENSCCNG00000000045.1"/>
</dbReference>
<dbReference type="InterPro" id="IPR019544">
    <property type="entry name" value="Tetratricopeptide_SHNi-TPR_dom"/>
</dbReference>
<keyword evidence="9" id="KW-0677">Repeat</keyword>